<keyword evidence="3" id="KW-1185">Reference proteome</keyword>
<keyword evidence="1" id="KW-1133">Transmembrane helix</keyword>
<keyword evidence="1" id="KW-0472">Membrane</keyword>
<feature type="transmembrane region" description="Helical" evidence="1">
    <location>
        <begin position="65"/>
        <end position="89"/>
    </location>
</feature>
<evidence type="ECO:0000313" key="3">
    <source>
        <dbReference type="Proteomes" id="UP000004949"/>
    </source>
</evidence>
<sequence length="98" mass="10845">MTNEVSIAETLLRTVGLVGLTVIFAAVFRFWKPAIHLSQKVAGTSAWQALYGLFHIETALGREQLILIGIVLVCFLAALGVEVLILASVRRIRKQRQE</sequence>
<keyword evidence="1" id="KW-0812">Transmembrane</keyword>
<reference evidence="2 3" key="1">
    <citation type="submission" date="2011-10" db="EMBL/GenBank/DDBJ databases">
        <title>Genome sequence of Gluconobacter morbifer G707, isolated from Drosophila gut.</title>
        <authorList>
            <person name="Lee W.-J."/>
            <person name="Kim E.-K."/>
        </authorList>
    </citation>
    <scope>NUCLEOTIDE SEQUENCE [LARGE SCALE GENOMIC DNA]</scope>
    <source>
        <strain evidence="2 3">G707</strain>
    </source>
</reference>
<gene>
    <name evidence="2" type="ORF">GMO_14480</name>
</gene>
<comment type="caution">
    <text evidence="2">The sequence shown here is derived from an EMBL/GenBank/DDBJ whole genome shotgun (WGS) entry which is preliminary data.</text>
</comment>
<dbReference type="PATRIC" id="fig|1088869.3.peg.1449"/>
<proteinExistence type="predicted"/>
<protein>
    <submittedName>
        <fullName evidence="2">Uncharacterized protein</fullName>
    </submittedName>
</protein>
<name>G6XIN8_9PROT</name>
<dbReference type="Proteomes" id="UP000004949">
    <property type="component" value="Unassembled WGS sequence"/>
</dbReference>
<feature type="transmembrane region" description="Helical" evidence="1">
    <location>
        <begin position="12"/>
        <end position="31"/>
    </location>
</feature>
<evidence type="ECO:0000313" key="2">
    <source>
        <dbReference type="EMBL" id="EHH68678.1"/>
    </source>
</evidence>
<dbReference type="EMBL" id="AGQV01000002">
    <property type="protein sequence ID" value="EHH68678.1"/>
    <property type="molecule type" value="Genomic_DNA"/>
</dbReference>
<accession>G6XIN8</accession>
<evidence type="ECO:0000256" key="1">
    <source>
        <dbReference type="SAM" id="Phobius"/>
    </source>
</evidence>
<dbReference type="AlphaFoldDB" id="G6XIN8"/>
<organism evidence="2 3">
    <name type="scientific">Gluconobacter morbifer G707</name>
    <dbReference type="NCBI Taxonomy" id="1088869"/>
    <lineage>
        <taxon>Bacteria</taxon>
        <taxon>Pseudomonadati</taxon>
        <taxon>Pseudomonadota</taxon>
        <taxon>Alphaproteobacteria</taxon>
        <taxon>Acetobacterales</taxon>
        <taxon>Acetobacteraceae</taxon>
        <taxon>Gluconobacter</taxon>
    </lineage>
</organism>